<accession>A0A098GJ86</accession>
<dbReference type="InterPro" id="IPR050491">
    <property type="entry name" value="AmpC-like"/>
</dbReference>
<protein>
    <submittedName>
        <fullName evidence="3 4">Beta-lactamase</fullName>
    </submittedName>
</protein>
<dbReference type="HOGENOM" id="CLU_020027_0_2_6"/>
<evidence type="ECO:0000313" key="4">
    <source>
        <dbReference type="EMBL" id="SCY75374.1"/>
    </source>
</evidence>
<dbReference type="KEGG" id="tmc:LMI_2829"/>
<dbReference type="Pfam" id="PF00144">
    <property type="entry name" value="Beta-lactamase"/>
    <property type="match status" value="1"/>
</dbReference>
<dbReference type="Gene3D" id="3.40.710.10">
    <property type="entry name" value="DD-peptidase/beta-lactamase superfamily"/>
    <property type="match status" value="1"/>
</dbReference>
<dbReference type="RefSeq" id="WP_074454248.1">
    <property type="nucleotide sequence ID" value="NZ_CP020614.1"/>
</dbReference>
<evidence type="ECO:0000313" key="3">
    <source>
        <dbReference type="EMBL" id="CEG62077.1"/>
    </source>
</evidence>
<feature type="domain" description="Beta-lactamase-related" evidence="2">
    <location>
        <begin position="41"/>
        <end position="348"/>
    </location>
</feature>
<dbReference type="PANTHER" id="PTHR46825">
    <property type="entry name" value="D-ALANYL-D-ALANINE-CARBOXYPEPTIDASE/ENDOPEPTIDASE AMPH"/>
    <property type="match status" value="1"/>
</dbReference>
<reference evidence="3" key="2">
    <citation type="submission" date="2014-09" db="EMBL/GenBank/DDBJ databases">
        <authorList>
            <person name="GOMEZ-VALERO Laura"/>
        </authorList>
    </citation>
    <scope>NUCLEOTIDE SEQUENCE</scope>
    <source>
        <strain evidence="3">ATCC33218</strain>
    </source>
</reference>
<reference evidence="5" key="1">
    <citation type="submission" date="2014-09" db="EMBL/GenBank/DDBJ databases">
        <authorList>
            <person name="Gomez-Valero L."/>
        </authorList>
    </citation>
    <scope>NUCLEOTIDE SEQUENCE [LARGE SCALE GENOMIC DNA]</scope>
    <source>
        <strain evidence="5">ATCC33218</strain>
    </source>
</reference>
<dbReference type="InterPro" id="IPR012338">
    <property type="entry name" value="Beta-lactam/transpept-like"/>
</dbReference>
<keyword evidence="6" id="KW-1185">Reference proteome</keyword>
<proteinExistence type="predicted"/>
<evidence type="ECO:0000313" key="6">
    <source>
        <dbReference type="Proteomes" id="UP000182998"/>
    </source>
</evidence>
<dbReference type="AlphaFoldDB" id="A0A098GJ86"/>
<evidence type="ECO:0000259" key="2">
    <source>
        <dbReference type="Pfam" id="PF00144"/>
    </source>
</evidence>
<reference evidence="4 6" key="3">
    <citation type="submission" date="2016-10" db="EMBL/GenBank/DDBJ databases">
        <authorList>
            <person name="Varghese N."/>
            <person name="Submissions S."/>
        </authorList>
    </citation>
    <scope>NUCLEOTIDE SEQUENCE [LARGE SCALE GENOMIC DNA]</scope>
    <source>
        <strain evidence="4 6">ATCC 33218</strain>
    </source>
</reference>
<organism evidence="3 5">
    <name type="scientific">Legionella micdadei</name>
    <name type="common">Tatlockia micdadei</name>
    <dbReference type="NCBI Taxonomy" id="451"/>
    <lineage>
        <taxon>Bacteria</taxon>
        <taxon>Pseudomonadati</taxon>
        <taxon>Pseudomonadota</taxon>
        <taxon>Gammaproteobacteria</taxon>
        <taxon>Legionellales</taxon>
        <taxon>Legionellaceae</taxon>
        <taxon>Legionella</taxon>
    </lineage>
</organism>
<gene>
    <name evidence="3" type="primary">ampC</name>
    <name evidence="3" type="ORF">LMI_2829</name>
    <name evidence="4" type="ORF">SAMN02982997_02783</name>
</gene>
<dbReference type="PANTHER" id="PTHR46825:SF9">
    <property type="entry name" value="BETA-LACTAMASE-RELATED DOMAIN-CONTAINING PROTEIN"/>
    <property type="match status" value="1"/>
</dbReference>
<dbReference type="SUPFAM" id="SSF56601">
    <property type="entry name" value="beta-lactamase/transpeptidase-like"/>
    <property type="match status" value="1"/>
</dbReference>
<name>A0A098GJ86_LEGMI</name>
<dbReference type="STRING" id="451.B6N58_02090"/>
<dbReference type="OrthoDB" id="9799367at2"/>
<dbReference type="EMBL" id="LN614830">
    <property type="protein sequence ID" value="CEG62077.1"/>
    <property type="molecule type" value="Genomic_DNA"/>
</dbReference>
<sequence length="372" mass="41073">MGIKGFQYFLVILTLLFSLHSANSSTPSDSAAQSGQLEQQVDQIVATNMKLYSIPGLAIAVLQKGKPTLLKGYGYADVQSQQPVGKDTLFAIGSVSKVITAFAIMMLVQQGKINLDDSVLQYIPKAPQAWQAVTIRQLLSHSSGIPQHQGPYLPWEQIWQTMAQKPMQFTPGTGIKYNNFGYIVLDRVIENVSHQSLSDFFQNTIFQPLGMNQTGFPPTLFPAGLATGYQVNNGVIEPNPNKKPWQQMWGSGGIVSSITDMARFDAAMSAGQLLSPSSYKQLWSPTFLKNGQPAGHKDWAWALGWQVSYDHDKLVAFKNGAIRGYSSWIVRHIDDQVSIIILANTNHVPLKKIAKQVFKQVMSTQKGDQNTN</sequence>
<dbReference type="EMBL" id="FMVN01000017">
    <property type="protein sequence ID" value="SCY75374.1"/>
    <property type="molecule type" value="Genomic_DNA"/>
</dbReference>
<keyword evidence="1" id="KW-0732">Signal</keyword>
<feature type="chain" id="PRO_5009750855" evidence="1">
    <location>
        <begin position="25"/>
        <end position="372"/>
    </location>
</feature>
<evidence type="ECO:0000256" key="1">
    <source>
        <dbReference type="SAM" id="SignalP"/>
    </source>
</evidence>
<dbReference type="PATRIC" id="fig|451.8.peg.2427"/>
<dbReference type="Proteomes" id="UP000032414">
    <property type="component" value="Chromosome I"/>
</dbReference>
<dbReference type="InterPro" id="IPR001466">
    <property type="entry name" value="Beta-lactam-related"/>
</dbReference>
<dbReference type="Proteomes" id="UP000182998">
    <property type="component" value="Unassembled WGS sequence"/>
</dbReference>
<feature type="signal peptide" evidence="1">
    <location>
        <begin position="1"/>
        <end position="24"/>
    </location>
</feature>
<evidence type="ECO:0000313" key="5">
    <source>
        <dbReference type="Proteomes" id="UP000032414"/>
    </source>
</evidence>